<dbReference type="Pfam" id="PF13560">
    <property type="entry name" value="HTH_31"/>
    <property type="match status" value="1"/>
</dbReference>
<proteinExistence type="predicted"/>
<dbReference type="Gene3D" id="1.10.260.40">
    <property type="entry name" value="lambda repressor-like DNA-binding domains"/>
    <property type="match status" value="1"/>
</dbReference>
<comment type="caution">
    <text evidence="1">The sequence shown here is derived from an EMBL/GenBank/DDBJ whole genome shotgun (WGS) entry which is preliminary data.</text>
</comment>
<dbReference type="InterPro" id="IPR010982">
    <property type="entry name" value="Lambda_DNA-bd_dom_sf"/>
</dbReference>
<protein>
    <submittedName>
        <fullName evidence="1">Uncharacterized protein</fullName>
    </submittedName>
</protein>
<keyword evidence="2" id="KW-1185">Reference proteome</keyword>
<dbReference type="EMBL" id="BOMY01000031">
    <property type="protein sequence ID" value="GIF21595.1"/>
    <property type="molecule type" value="Genomic_DNA"/>
</dbReference>
<dbReference type="AlphaFoldDB" id="A0A919NMN2"/>
<dbReference type="CDD" id="cd00093">
    <property type="entry name" value="HTH_XRE"/>
    <property type="match status" value="1"/>
</dbReference>
<sequence length="144" mass="15844">MCNLHVRDVQNRYAPALLFLAAGQTKVDCGRSVPGPTPCHIEARLMSAATVTTVPPDPIGAATPVEFAMRLRALMTARRRSLDSVARRSRDAGTPISRATVYNLITAAGSPRRETLVSFLRGCGVPPREQIRWLTTFDLVYRPR</sequence>
<dbReference type="Proteomes" id="UP000623608">
    <property type="component" value="Unassembled WGS sequence"/>
</dbReference>
<evidence type="ECO:0000313" key="1">
    <source>
        <dbReference type="EMBL" id="GIF21595.1"/>
    </source>
</evidence>
<name>A0A919NMN2_9ACTN</name>
<evidence type="ECO:0000313" key="2">
    <source>
        <dbReference type="Proteomes" id="UP000623608"/>
    </source>
</evidence>
<accession>A0A919NMN2</accession>
<dbReference type="GO" id="GO:0003677">
    <property type="term" value="F:DNA binding"/>
    <property type="evidence" value="ECO:0007669"/>
    <property type="project" value="InterPro"/>
</dbReference>
<reference evidence="1" key="1">
    <citation type="submission" date="2021-01" db="EMBL/GenBank/DDBJ databases">
        <title>Whole genome shotgun sequence of Actinoplanes tereljensis NBRC 105297.</title>
        <authorList>
            <person name="Komaki H."/>
            <person name="Tamura T."/>
        </authorList>
    </citation>
    <scope>NUCLEOTIDE SEQUENCE</scope>
    <source>
        <strain evidence="1">NBRC 105297</strain>
    </source>
</reference>
<organism evidence="1 2">
    <name type="scientific">Paractinoplanes tereljensis</name>
    <dbReference type="NCBI Taxonomy" id="571912"/>
    <lineage>
        <taxon>Bacteria</taxon>
        <taxon>Bacillati</taxon>
        <taxon>Actinomycetota</taxon>
        <taxon>Actinomycetes</taxon>
        <taxon>Micromonosporales</taxon>
        <taxon>Micromonosporaceae</taxon>
        <taxon>Paractinoplanes</taxon>
    </lineage>
</organism>
<gene>
    <name evidence="1" type="ORF">Ate02nite_43250</name>
</gene>
<dbReference type="InterPro" id="IPR001387">
    <property type="entry name" value="Cro/C1-type_HTH"/>
</dbReference>